<dbReference type="OrthoDB" id="9786110at2"/>
<feature type="domain" description="AB hydrolase-1" evidence="5">
    <location>
        <begin position="7"/>
        <end position="190"/>
    </location>
</feature>
<keyword evidence="4" id="KW-0472">Membrane</keyword>
<evidence type="ECO:0000313" key="7">
    <source>
        <dbReference type="Proteomes" id="UP000031449"/>
    </source>
</evidence>
<keyword evidence="4" id="KW-0812">Transmembrane</keyword>
<dbReference type="BioCyc" id="JESP1508404:G14D9-10034-MONOMER"/>
<reference evidence="6 7" key="1">
    <citation type="submission" date="2014-08" db="EMBL/GenBank/DDBJ databases">
        <title>Complete genome of a marine bacteria Jeotgalibacillus malaysiensis.</title>
        <authorList>
            <person name="Yaakop A.S."/>
            <person name="Chan K.-G."/>
            <person name="Goh K.M."/>
        </authorList>
    </citation>
    <scope>NUCLEOTIDE SEQUENCE [LARGE SCALE GENOMIC DNA]</scope>
    <source>
        <strain evidence="6 7">D5</strain>
    </source>
</reference>
<organism evidence="6 7">
    <name type="scientific">Jeotgalibacillus malaysiensis</name>
    <dbReference type="NCBI Taxonomy" id="1508404"/>
    <lineage>
        <taxon>Bacteria</taxon>
        <taxon>Bacillati</taxon>
        <taxon>Bacillota</taxon>
        <taxon>Bacilli</taxon>
        <taxon>Bacillales</taxon>
        <taxon>Caryophanaceae</taxon>
        <taxon>Jeotgalibacillus</taxon>
    </lineage>
</organism>
<feature type="active site" description="Nucleophile" evidence="2">
    <location>
        <position position="80"/>
    </location>
</feature>
<dbReference type="PIRSF" id="PIRSF017388">
    <property type="entry name" value="Esterase_lipase"/>
    <property type="match status" value="1"/>
</dbReference>
<dbReference type="HOGENOM" id="CLU_076594_0_2_9"/>
<name>A0A0B5APW8_9BACL</name>
<evidence type="ECO:0000256" key="1">
    <source>
        <dbReference type="ARBA" id="ARBA00022801"/>
    </source>
</evidence>
<dbReference type="AlphaFoldDB" id="A0A0B5APW8"/>
<dbReference type="InterPro" id="IPR050266">
    <property type="entry name" value="AB_hydrolase_sf"/>
</dbReference>
<feature type="active site" description="Charge relay system" evidence="2">
    <location>
        <position position="209"/>
    </location>
</feature>
<dbReference type="SUPFAM" id="SSF53474">
    <property type="entry name" value="alpha/beta-Hydrolases"/>
    <property type="match status" value="1"/>
</dbReference>
<dbReference type="PANTHER" id="PTHR43798:SF31">
    <property type="entry name" value="AB HYDROLASE SUPERFAMILY PROTEIN YCLE"/>
    <property type="match status" value="1"/>
</dbReference>
<protein>
    <submittedName>
        <fullName evidence="6">Carboxylesterase</fullName>
    </submittedName>
</protein>
<dbReference type="KEGG" id="jeo:JMA_08170"/>
<dbReference type="GO" id="GO:0016020">
    <property type="term" value="C:membrane"/>
    <property type="evidence" value="ECO:0007669"/>
    <property type="project" value="TreeGrafter"/>
</dbReference>
<dbReference type="EMBL" id="CP009416">
    <property type="protein sequence ID" value="AJD90134.1"/>
    <property type="molecule type" value="Genomic_DNA"/>
</dbReference>
<dbReference type="InterPro" id="IPR012354">
    <property type="entry name" value="Esterase_lipase"/>
</dbReference>
<sequence>MGQTGCLLLHGFTGGAYEVNPLARYLREHTDWIISVPVLPGHGRNLRLHETNAVEWITYAEEELKRLYMYCDEIYVVGFSMGGLIAAYLTIHYPVKKLVLLSAAALYINPKQIFSDVGTVISDTVRRRLNENEWFGHYKYKLFHTPIRSTREFRRLASYVVPLLPKIRVPVFIAQGQMDGIVPPKAARFVYDRVGTYQKRLYLSKSSKHLICYGSDCDRLFHEIAFFLKQEKVPDNG</sequence>
<feature type="binding site" evidence="3">
    <location>
        <position position="12"/>
    </location>
    <ligand>
        <name>substrate</name>
    </ligand>
</feature>
<evidence type="ECO:0000256" key="4">
    <source>
        <dbReference type="SAM" id="Phobius"/>
    </source>
</evidence>
<evidence type="ECO:0000313" key="6">
    <source>
        <dbReference type="EMBL" id="AJD90134.1"/>
    </source>
</evidence>
<accession>A0A0B5APW8</accession>
<evidence type="ECO:0000256" key="3">
    <source>
        <dbReference type="PIRSR" id="PIRSR017388-2"/>
    </source>
</evidence>
<dbReference type="Pfam" id="PF12697">
    <property type="entry name" value="Abhydrolase_6"/>
    <property type="match status" value="1"/>
</dbReference>
<feature type="active site" description="Charge relay system" evidence="2">
    <location>
        <position position="179"/>
    </location>
</feature>
<gene>
    <name evidence="6" type="ORF">JMA_08170</name>
</gene>
<keyword evidence="7" id="KW-1185">Reference proteome</keyword>
<dbReference type="GO" id="GO:0052689">
    <property type="term" value="F:carboxylic ester hydrolase activity"/>
    <property type="evidence" value="ECO:0007669"/>
    <property type="project" value="InterPro"/>
</dbReference>
<evidence type="ECO:0000259" key="5">
    <source>
        <dbReference type="Pfam" id="PF12697"/>
    </source>
</evidence>
<dbReference type="Gene3D" id="3.40.50.1820">
    <property type="entry name" value="alpha/beta hydrolase"/>
    <property type="match status" value="1"/>
</dbReference>
<dbReference type="PANTHER" id="PTHR43798">
    <property type="entry name" value="MONOACYLGLYCEROL LIPASE"/>
    <property type="match status" value="1"/>
</dbReference>
<dbReference type="ESTHER" id="9bacl-a0a0c2w8n9">
    <property type="family name" value="CarbLipBact_2"/>
</dbReference>
<feature type="binding site" evidence="3">
    <location>
        <position position="81"/>
    </location>
    <ligand>
        <name>substrate</name>
    </ligand>
</feature>
<evidence type="ECO:0000256" key="2">
    <source>
        <dbReference type="PIRSR" id="PIRSR017388-1"/>
    </source>
</evidence>
<dbReference type="InterPro" id="IPR000073">
    <property type="entry name" value="AB_hydrolase_1"/>
</dbReference>
<proteinExistence type="predicted"/>
<keyword evidence="4" id="KW-1133">Transmembrane helix</keyword>
<dbReference type="STRING" id="1508404.JMA_08170"/>
<keyword evidence="1" id="KW-0378">Hydrolase</keyword>
<feature type="transmembrane region" description="Helical" evidence="4">
    <location>
        <begin position="74"/>
        <end position="91"/>
    </location>
</feature>
<dbReference type="Proteomes" id="UP000031449">
    <property type="component" value="Chromosome"/>
</dbReference>
<dbReference type="InterPro" id="IPR029058">
    <property type="entry name" value="AB_hydrolase_fold"/>
</dbReference>